<dbReference type="Proteomes" id="UP000006620">
    <property type="component" value="Chromosome"/>
</dbReference>
<evidence type="ECO:0000256" key="2">
    <source>
        <dbReference type="PROSITE-ProRule" id="PRU00169"/>
    </source>
</evidence>
<evidence type="ECO:0000256" key="1">
    <source>
        <dbReference type="ARBA" id="ARBA00022553"/>
    </source>
</evidence>
<dbReference type="InterPro" id="IPR001789">
    <property type="entry name" value="Sig_transdc_resp-reg_receiver"/>
</dbReference>
<dbReference type="GO" id="GO:0000160">
    <property type="term" value="P:phosphorelay signal transduction system"/>
    <property type="evidence" value="ECO:0007669"/>
    <property type="project" value="InterPro"/>
</dbReference>
<dbReference type="SUPFAM" id="SSF52172">
    <property type="entry name" value="CheY-like"/>
    <property type="match status" value="1"/>
</dbReference>
<dbReference type="InterPro" id="IPR050595">
    <property type="entry name" value="Bact_response_regulator"/>
</dbReference>
<dbReference type="Gene3D" id="3.40.50.2300">
    <property type="match status" value="1"/>
</dbReference>
<feature type="modified residue" description="4-aspartylphosphate" evidence="2">
    <location>
        <position position="55"/>
    </location>
</feature>
<reference evidence="6" key="1">
    <citation type="submission" date="2011-06" db="EMBL/GenBank/DDBJ databases">
        <title>Complete genome sequence of Paenibacillus mucilaginosus KNP414.</title>
        <authorList>
            <person name="Wang J."/>
            <person name="Hu S."/>
            <person name="Hu X."/>
            <person name="Zhang B."/>
            <person name="Dong D."/>
            <person name="Zhang S."/>
            <person name="Zhao K."/>
            <person name="Wu D."/>
        </authorList>
    </citation>
    <scope>NUCLEOTIDE SEQUENCE [LARGE SCALE GENOMIC DNA]</scope>
    <source>
        <strain evidence="6">KNP414</strain>
    </source>
</reference>
<dbReference type="Pfam" id="PF00072">
    <property type="entry name" value="Response_reg"/>
    <property type="match status" value="1"/>
</dbReference>
<dbReference type="PANTHER" id="PTHR44591">
    <property type="entry name" value="STRESS RESPONSE REGULATOR PROTEIN 1"/>
    <property type="match status" value="1"/>
</dbReference>
<feature type="region of interest" description="Disordered" evidence="3">
    <location>
        <begin position="191"/>
        <end position="371"/>
    </location>
</feature>
<evidence type="ECO:0000313" key="5">
    <source>
        <dbReference type="EMBL" id="AEI44216.1"/>
    </source>
</evidence>
<dbReference type="CDD" id="cd17536">
    <property type="entry name" value="REC_YesN-like"/>
    <property type="match status" value="1"/>
</dbReference>
<dbReference type="SMART" id="SM00448">
    <property type="entry name" value="REC"/>
    <property type="match status" value="1"/>
</dbReference>
<name>F8FMP5_PAEMK</name>
<sequence length="371" mass="39322">MRTLMIVDDEKNIRLGLSAMISREFPEEYRIELACDGAEALAKLEGDGTDLLITDIRMPKMDGIALMKRIREMDRRPLLLVLSGHDDFAYAKEAIQCEVKGYLLKPIVREELFEALRRLEGELRRQEELSSRLAAGSGRFDALRASQLAYILLHPGMEESEVRERLESVGAGGFGPGWAAGVLRFPAAERPQRLGEAASRPERAPAAGGALEPAGGGQRPVRCAARQPARLHPPASRHGGERGPGAAGVGRRRRLRSRLGGRRAALSGGGAPPAAGGGRLPAGAAAAGGRGGAAAPGARAARQGPESGPARRGRGGRPAARRGARRGKRFRSARGPQLLPEGGTAPAADLPRSAERHALRLPVCGRRGTPL</sequence>
<dbReference type="RefSeq" id="WP_013919369.1">
    <property type="nucleotide sequence ID" value="NC_015690.1"/>
</dbReference>
<evidence type="ECO:0000259" key="4">
    <source>
        <dbReference type="PROSITE" id="PS50110"/>
    </source>
</evidence>
<dbReference type="PANTHER" id="PTHR44591:SF3">
    <property type="entry name" value="RESPONSE REGULATORY DOMAIN-CONTAINING PROTEIN"/>
    <property type="match status" value="1"/>
</dbReference>
<dbReference type="KEGG" id="pms:KNP414_05692"/>
<evidence type="ECO:0000256" key="3">
    <source>
        <dbReference type="SAM" id="MobiDB-lite"/>
    </source>
</evidence>
<feature type="compositionally biased region" description="Gly residues" evidence="3">
    <location>
        <begin position="267"/>
        <end position="294"/>
    </location>
</feature>
<protein>
    <recommendedName>
        <fullName evidence="4">Response regulatory domain-containing protein</fullName>
    </recommendedName>
</protein>
<feature type="compositionally biased region" description="Basic residues" evidence="3">
    <location>
        <begin position="250"/>
        <end position="261"/>
    </location>
</feature>
<reference evidence="5 6" key="2">
    <citation type="journal article" date="2013" name="Genome Announc.">
        <title>Genome Sequence of Growth-Improving Paenibacillus mucilaginosus Strain KNP414.</title>
        <authorList>
            <person name="Lu J.J."/>
            <person name="Wang J.F."/>
            <person name="Hu X.F."/>
        </authorList>
    </citation>
    <scope>NUCLEOTIDE SEQUENCE [LARGE SCALE GENOMIC DNA]</scope>
    <source>
        <strain evidence="5 6">KNP414</strain>
    </source>
</reference>
<evidence type="ECO:0000313" key="6">
    <source>
        <dbReference type="Proteomes" id="UP000006620"/>
    </source>
</evidence>
<feature type="domain" description="Response regulatory" evidence="4">
    <location>
        <begin position="3"/>
        <end position="120"/>
    </location>
</feature>
<dbReference type="PROSITE" id="PS50110">
    <property type="entry name" value="RESPONSE_REGULATORY"/>
    <property type="match status" value="1"/>
</dbReference>
<keyword evidence="1 2" id="KW-0597">Phosphoprotein</keyword>
<gene>
    <name evidence="5" type="ordered locus">KNP414_05692</name>
</gene>
<accession>F8FMP5</accession>
<dbReference type="EMBL" id="CP002869">
    <property type="protein sequence ID" value="AEI44216.1"/>
    <property type="molecule type" value="Genomic_DNA"/>
</dbReference>
<proteinExistence type="predicted"/>
<dbReference type="InterPro" id="IPR011006">
    <property type="entry name" value="CheY-like_superfamily"/>
</dbReference>
<organism evidence="5 6">
    <name type="scientific">Paenibacillus mucilaginosus (strain KNP414)</name>
    <dbReference type="NCBI Taxonomy" id="1036673"/>
    <lineage>
        <taxon>Bacteria</taxon>
        <taxon>Bacillati</taxon>
        <taxon>Bacillota</taxon>
        <taxon>Bacilli</taxon>
        <taxon>Bacillales</taxon>
        <taxon>Paenibacillaceae</taxon>
        <taxon>Paenibacillus</taxon>
    </lineage>
</organism>
<dbReference type="HOGENOM" id="CLU_745650_0_0_9"/>
<feature type="compositionally biased region" description="Low complexity" evidence="3">
    <location>
        <begin position="204"/>
        <end position="213"/>
    </location>
</feature>
<feature type="compositionally biased region" description="Basic residues" evidence="3">
    <location>
        <begin position="311"/>
        <end position="332"/>
    </location>
</feature>
<dbReference type="AlphaFoldDB" id="F8FMP5"/>